<evidence type="ECO:0000313" key="1">
    <source>
        <dbReference type="EMBL" id="KAJ3645504.1"/>
    </source>
</evidence>
<accession>A0AA38M772</accession>
<dbReference type="EMBL" id="JALNTZ010000007">
    <property type="protein sequence ID" value="KAJ3645504.1"/>
    <property type="molecule type" value="Genomic_DNA"/>
</dbReference>
<reference evidence="1" key="1">
    <citation type="journal article" date="2023" name="G3 (Bethesda)">
        <title>Whole genome assemblies of Zophobas morio and Tenebrio molitor.</title>
        <authorList>
            <person name="Kaur S."/>
            <person name="Stinson S.A."/>
            <person name="diCenzo G.C."/>
        </authorList>
    </citation>
    <scope>NUCLEOTIDE SEQUENCE</scope>
    <source>
        <strain evidence="1">QUZm001</strain>
    </source>
</reference>
<gene>
    <name evidence="1" type="ORF">Zmor_023154</name>
</gene>
<dbReference type="AlphaFoldDB" id="A0AA38M772"/>
<comment type="caution">
    <text evidence="1">The sequence shown here is derived from an EMBL/GenBank/DDBJ whole genome shotgun (WGS) entry which is preliminary data.</text>
</comment>
<evidence type="ECO:0000313" key="2">
    <source>
        <dbReference type="Proteomes" id="UP001168821"/>
    </source>
</evidence>
<sequence length="206" mass="24571">MSRYYEPGYTVLMVDEEQTKVSYPVIYFNSSKEIKIFDYCFPKMYIINSKNNELRKVFHALRNMKIFNSRAYFIIISEQYRDIFQKLAHRFVYNVVLIDTKEENVVTYDPYLYENVLSDGVEPTVLGKCSFDNVFNKTFPLLWRNTTVKAAYREHFPYLYHEEGRLTGENYELSKMLEEKLKFKLNLQQPYLNSTDINGSFGSFLC</sequence>
<protein>
    <submittedName>
        <fullName evidence="1">Uncharacterized protein</fullName>
    </submittedName>
</protein>
<keyword evidence="2" id="KW-1185">Reference proteome</keyword>
<proteinExistence type="predicted"/>
<name>A0AA38M772_9CUCU</name>
<dbReference type="Proteomes" id="UP001168821">
    <property type="component" value="Unassembled WGS sequence"/>
</dbReference>
<organism evidence="1 2">
    <name type="scientific">Zophobas morio</name>
    <dbReference type="NCBI Taxonomy" id="2755281"/>
    <lineage>
        <taxon>Eukaryota</taxon>
        <taxon>Metazoa</taxon>
        <taxon>Ecdysozoa</taxon>
        <taxon>Arthropoda</taxon>
        <taxon>Hexapoda</taxon>
        <taxon>Insecta</taxon>
        <taxon>Pterygota</taxon>
        <taxon>Neoptera</taxon>
        <taxon>Endopterygota</taxon>
        <taxon>Coleoptera</taxon>
        <taxon>Polyphaga</taxon>
        <taxon>Cucujiformia</taxon>
        <taxon>Tenebrionidae</taxon>
        <taxon>Zophobas</taxon>
    </lineage>
</organism>